<organism evidence="2">
    <name type="scientific">Diabrotica virgifera virgifera</name>
    <name type="common">western corn rootworm</name>
    <dbReference type="NCBI Taxonomy" id="50390"/>
    <lineage>
        <taxon>Eukaryota</taxon>
        <taxon>Metazoa</taxon>
        <taxon>Ecdysozoa</taxon>
        <taxon>Arthropoda</taxon>
        <taxon>Hexapoda</taxon>
        <taxon>Insecta</taxon>
        <taxon>Pterygota</taxon>
        <taxon>Neoptera</taxon>
        <taxon>Endopterygota</taxon>
        <taxon>Coleoptera</taxon>
        <taxon>Polyphaga</taxon>
        <taxon>Cucujiformia</taxon>
        <taxon>Chrysomeloidea</taxon>
        <taxon>Chrysomelidae</taxon>
        <taxon>Galerucinae</taxon>
        <taxon>Diabroticina</taxon>
        <taxon>Diabroticites</taxon>
        <taxon>Diabrotica</taxon>
    </lineage>
</organism>
<evidence type="ECO:0000313" key="2">
    <source>
        <dbReference type="RefSeq" id="XP_028155231.1"/>
    </source>
</evidence>
<dbReference type="RefSeq" id="XP_028155231.1">
    <property type="nucleotide sequence ID" value="XM_028299430.1"/>
</dbReference>
<dbReference type="InParanoid" id="A0A6P7GZQ4"/>
<proteinExistence type="predicted"/>
<dbReference type="AlphaFoldDB" id="A0A6P7GZQ4"/>
<feature type="compositionally biased region" description="Polar residues" evidence="1">
    <location>
        <begin position="98"/>
        <end position="107"/>
    </location>
</feature>
<feature type="compositionally biased region" description="Low complexity" evidence="1">
    <location>
        <begin position="118"/>
        <end position="144"/>
    </location>
</feature>
<reference evidence="2" key="1">
    <citation type="submission" date="2025-08" db="UniProtKB">
        <authorList>
            <consortium name="RefSeq"/>
        </authorList>
    </citation>
    <scope>IDENTIFICATION</scope>
    <source>
        <tissue evidence="2">Whole insect</tissue>
    </source>
</reference>
<feature type="compositionally biased region" description="Polar residues" evidence="1">
    <location>
        <begin position="145"/>
        <end position="154"/>
    </location>
</feature>
<evidence type="ECO:0000256" key="1">
    <source>
        <dbReference type="SAM" id="MobiDB-lite"/>
    </source>
</evidence>
<feature type="non-terminal residue" evidence="2">
    <location>
        <position position="173"/>
    </location>
</feature>
<feature type="non-terminal residue" evidence="2">
    <location>
        <position position="1"/>
    </location>
</feature>
<protein>
    <submittedName>
        <fullName evidence="2">Uncharacterized protein LOC114348991</fullName>
    </submittedName>
</protein>
<gene>
    <name evidence="2" type="primary">LOC114348991</name>
</gene>
<accession>A0A6P7GZQ4</accession>
<feature type="region of interest" description="Disordered" evidence="1">
    <location>
        <begin position="88"/>
        <end position="173"/>
    </location>
</feature>
<name>A0A6P7GZQ4_DIAVI</name>
<sequence>RALYLHPAATTGSRPAATTISTTTANQFASLQQEGTVPPPSGYNRLQAELDLESLNAEMQIVRDRYREVYVRMEQEDATNPFLQRYARDFPPMKPAQAGSQRQSTLVKQGAVPKIPKTSTQVSQQSSQQQSMQQQPTQQQASISANNPQDSNDFVFQRRQQKQMSYANAAANP</sequence>